<keyword evidence="3" id="KW-0227">DNA damage</keyword>
<evidence type="ECO:0000256" key="3">
    <source>
        <dbReference type="ARBA" id="ARBA00022763"/>
    </source>
</evidence>
<evidence type="ECO:0000256" key="5">
    <source>
        <dbReference type="ARBA" id="ARBA00025380"/>
    </source>
</evidence>
<dbReference type="AlphaFoldDB" id="A0A4E0QWT7"/>
<evidence type="ECO:0000256" key="6">
    <source>
        <dbReference type="ARBA" id="ARBA00030081"/>
    </source>
</evidence>
<comment type="caution">
    <text evidence="8">The sequence shown here is derived from an EMBL/GenBank/DDBJ whole genome shotgun (WGS) entry which is preliminary data.</text>
</comment>
<dbReference type="PANTHER" id="PTHR28529:SF2">
    <property type="entry name" value="DNA REPAIR PROTEIN SWI5 HOMOLOG"/>
    <property type="match status" value="1"/>
</dbReference>
<dbReference type="GO" id="GO:0034974">
    <property type="term" value="C:Swi5-Swi2 complex"/>
    <property type="evidence" value="ECO:0007669"/>
    <property type="project" value="TreeGrafter"/>
</dbReference>
<accession>A0A4E0QWT7</accession>
<evidence type="ECO:0000256" key="1">
    <source>
        <dbReference type="ARBA" id="ARBA00008060"/>
    </source>
</evidence>
<evidence type="ECO:0000256" key="2">
    <source>
        <dbReference type="ARBA" id="ARBA00019825"/>
    </source>
</evidence>
<dbReference type="Gene3D" id="1.20.5.170">
    <property type="match status" value="1"/>
</dbReference>
<dbReference type="EMBL" id="JXXN02006469">
    <property type="protein sequence ID" value="THD19423.1"/>
    <property type="molecule type" value="Genomic_DNA"/>
</dbReference>
<comment type="function">
    <text evidence="5">Component of the swi5-sfr1 complex, a complex required for double-strand break repair via homologous recombination.</text>
</comment>
<evidence type="ECO:0000313" key="8">
    <source>
        <dbReference type="EMBL" id="THD19423.1"/>
    </source>
</evidence>
<dbReference type="GO" id="GO:0000724">
    <property type="term" value="P:double-strand break repair via homologous recombination"/>
    <property type="evidence" value="ECO:0007669"/>
    <property type="project" value="TreeGrafter"/>
</dbReference>
<keyword evidence="9" id="KW-1185">Reference proteome</keyword>
<proteinExistence type="inferred from homology"/>
<reference evidence="8" key="1">
    <citation type="submission" date="2019-03" db="EMBL/GenBank/DDBJ databases">
        <title>Improved annotation for the trematode Fasciola hepatica.</title>
        <authorList>
            <person name="Choi Y.-J."/>
            <person name="Martin J."/>
            <person name="Mitreva M."/>
        </authorList>
    </citation>
    <scope>NUCLEOTIDE SEQUENCE [LARGE SCALE GENOMIC DNA]</scope>
</reference>
<dbReference type="Proteomes" id="UP000230066">
    <property type="component" value="Unassembled WGS sequence"/>
</dbReference>
<comment type="similarity">
    <text evidence="1">Belongs to the SWI5/SAE3 family.</text>
</comment>
<organism evidence="8 9">
    <name type="scientific">Fasciola hepatica</name>
    <name type="common">Liver fluke</name>
    <dbReference type="NCBI Taxonomy" id="6192"/>
    <lineage>
        <taxon>Eukaryota</taxon>
        <taxon>Metazoa</taxon>
        <taxon>Spiralia</taxon>
        <taxon>Lophotrochozoa</taxon>
        <taxon>Platyhelminthes</taxon>
        <taxon>Trematoda</taxon>
        <taxon>Digenea</taxon>
        <taxon>Plagiorchiida</taxon>
        <taxon>Echinostomata</taxon>
        <taxon>Echinostomatoidea</taxon>
        <taxon>Fasciolidae</taxon>
        <taxon>Fasciola</taxon>
    </lineage>
</organism>
<evidence type="ECO:0000256" key="7">
    <source>
        <dbReference type="SAM" id="MobiDB-lite"/>
    </source>
</evidence>
<name>A0A4E0QWT7_FASHE</name>
<evidence type="ECO:0000256" key="4">
    <source>
        <dbReference type="ARBA" id="ARBA00023204"/>
    </source>
</evidence>
<feature type="region of interest" description="Disordered" evidence="7">
    <location>
        <begin position="1"/>
        <end position="58"/>
    </location>
</feature>
<dbReference type="Pfam" id="PF07061">
    <property type="entry name" value="Swi5"/>
    <property type="match status" value="1"/>
</dbReference>
<dbReference type="GO" id="GO:0032798">
    <property type="term" value="C:Swi5-Sfr1 complex"/>
    <property type="evidence" value="ECO:0007669"/>
    <property type="project" value="TreeGrafter"/>
</dbReference>
<evidence type="ECO:0000313" key="9">
    <source>
        <dbReference type="Proteomes" id="UP000230066"/>
    </source>
</evidence>
<feature type="compositionally biased region" description="Polar residues" evidence="7">
    <location>
        <begin position="44"/>
        <end position="57"/>
    </location>
</feature>
<sequence>MSTPTRNRGQGVRAPFKSPLRPNSANLTQSPASPVISKKHVNKSTKSTPLESQSSQNLHEEIEDLQKKLVVDRTKPLNVDDELAIWRKRMHEYNEAKDACLQIFGLLAHAKGCLVRELYNQYGLELDD</sequence>
<keyword evidence="4" id="KW-0234">DNA repair</keyword>
<protein>
    <recommendedName>
        <fullName evidence="2">DNA repair protein SWI5 homolog</fullName>
    </recommendedName>
    <alternativeName>
        <fullName evidence="6">Protein SAE3 homolog</fullName>
    </alternativeName>
</protein>
<dbReference type="InterPro" id="IPR010760">
    <property type="entry name" value="DNA-repair_Swi5"/>
</dbReference>
<dbReference type="PANTHER" id="PTHR28529">
    <property type="entry name" value="DNA REPAIR PROTEIN SWI5 HOMOLOG"/>
    <property type="match status" value="1"/>
</dbReference>
<gene>
    <name evidence="8" type="ORF">D915_009781</name>
</gene>
<feature type="compositionally biased region" description="Polar residues" evidence="7">
    <location>
        <begin position="21"/>
        <end position="32"/>
    </location>
</feature>